<dbReference type="PROSITE" id="PS50893">
    <property type="entry name" value="ABC_TRANSPORTER_2"/>
    <property type="match status" value="2"/>
</dbReference>
<dbReference type="Pfam" id="PF00005">
    <property type="entry name" value="ABC_tran"/>
    <property type="match status" value="2"/>
</dbReference>
<evidence type="ECO:0000259" key="4">
    <source>
        <dbReference type="PROSITE" id="PS50893"/>
    </source>
</evidence>
<keyword evidence="1" id="KW-0547">Nucleotide-binding</keyword>
<dbReference type="PANTHER" id="PTHR42855:SF2">
    <property type="entry name" value="DRUG RESISTANCE ABC TRANSPORTER,ATP-BINDING PROTEIN"/>
    <property type="match status" value="1"/>
</dbReference>
<keyword evidence="2 5" id="KW-0067">ATP-binding</keyword>
<evidence type="ECO:0000313" key="5">
    <source>
        <dbReference type="EMBL" id="MET3657491.1"/>
    </source>
</evidence>
<dbReference type="RefSeq" id="WP_354313344.1">
    <property type="nucleotide sequence ID" value="NZ_JBEPME010000003.1"/>
</dbReference>
<dbReference type="InterPro" id="IPR003593">
    <property type="entry name" value="AAA+_ATPase"/>
</dbReference>
<feature type="domain" description="ABC transporter" evidence="4">
    <location>
        <begin position="299"/>
        <end position="510"/>
    </location>
</feature>
<organism evidence="5 6">
    <name type="scientific">Sporosarcina psychrophila</name>
    <name type="common">Bacillus psychrophilus</name>
    <dbReference type="NCBI Taxonomy" id="1476"/>
    <lineage>
        <taxon>Bacteria</taxon>
        <taxon>Bacillati</taxon>
        <taxon>Bacillota</taxon>
        <taxon>Bacilli</taxon>
        <taxon>Bacillales</taxon>
        <taxon>Caryophanaceae</taxon>
        <taxon>Sporosarcina</taxon>
    </lineage>
</organism>
<gene>
    <name evidence="5" type="ORF">ABIC55_002578</name>
</gene>
<evidence type="ECO:0000256" key="3">
    <source>
        <dbReference type="SAM" id="Coils"/>
    </source>
</evidence>
<sequence length="556" mass="63410">MLIGTLNQVSVAHGETVIFDGVSADIPEGACIAIVGANGAGKTTLLSLLAGERVPTSGSVNWNGKPPSITYFRQEQEDEGTIDWERAETHTYRRKWKVPERAEYSSASGGERMKMRLSSALAEKSRLNLLDEPTNHLDSDSLEELIRIINEDVGTYLIVSHDRHFIDRTADFVFEIEHGKLTVYKGNYTQYRNLKDANREVQLKHYGQQQRKIEQVEEQIAELENWSAKAHAESTKKGGRMMGAKEYFRMKAKKRDVQIRSKHKRLEGELEKDRIEKPKDEIGVSFDVKGGKKKGKRVMELKDVRKLFSGHELFADVSFTVQAGERIGLIGPNGAGKSTLFRMILGEENYKGNLWKTNGMTIGYLSQTATDFPKDMTMANYFHVDTFREQGVIRTHLTNLGFSKQQWDLPLSDLSVGERVKVKLMQFIVEETDVLLLDEPTNHLDLPSREELEKTLETFPGTLLFASHDRYFTERMADGLLLFEQGTVRKIPLTYAEWQERSAIVQPEKTADERLRLETELQAVLGQLSMMKQGDKRYADLDKVFNELSRRLRALK</sequence>
<dbReference type="InterPro" id="IPR051309">
    <property type="entry name" value="ABCF_ATPase"/>
</dbReference>
<comment type="caution">
    <text evidence="5">The sequence shown here is derived from an EMBL/GenBank/DDBJ whole genome shotgun (WGS) entry which is preliminary data.</text>
</comment>
<feature type="coiled-coil region" evidence="3">
    <location>
        <begin position="206"/>
        <end position="233"/>
    </location>
</feature>
<dbReference type="Proteomes" id="UP001549104">
    <property type="component" value="Unassembled WGS sequence"/>
</dbReference>
<reference evidence="5 6" key="1">
    <citation type="submission" date="2024-06" db="EMBL/GenBank/DDBJ databases">
        <title>Sorghum-associated microbial communities from plants grown in Nebraska, USA.</title>
        <authorList>
            <person name="Schachtman D."/>
        </authorList>
    </citation>
    <scope>NUCLEOTIDE SEQUENCE [LARGE SCALE GENOMIC DNA]</scope>
    <source>
        <strain evidence="5 6">1288</strain>
    </source>
</reference>
<dbReference type="CDD" id="cd03221">
    <property type="entry name" value="ABCF_EF-3"/>
    <property type="match status" value="2"/>
</dbReference>
<dbReference type="PANTHER" id="PTHR42855">
    <property type="entry name" value="ABC TRANSPORTER ATP-BINDING SUBUNIT"/>
    <property type="match status" value="1"/>
</dbReference>
<dbReference type="Pfam" id="PF12848">
    <property type="entry name" value="ABC_tran_Xtn"/>
    <property type="match status" value="1"/>
</dbReference>
<dbReference type="Gene3D" id="3.40.50.300">
    <property type="entry name" value="P-loop containing nucleotide triphosphate hydrolases"/>
    <property type="match status" value="3"/>
</dbReference>
<name>A0ABV2K8T8_SPOPS</name>
<evidence type="ECO:0000313" key="6">
    <source>
        <dbReference type="Proteomes" id="UP001549104"/>
    </source>
</evidence>
<keyword evidence="3" id="KW-0175">Coiled coil</keyword>
<protein>
    <submittedName>
        <fullName evidence="5">Macrolide transport system ATP-binding/permease protein</fullName>
    </submittedName>
</protein>
<dbReference type="SUPFAM" id="SSF52540">
    <property type="entry name" value="P-loop containing nucleoside triphosphate hydrolases"/>
    <property type="match status" value="2"/>
</dbReference>
<evidence type="ECO:0000256" key="2">
    <source>
        <dbReference type="ARBA" id="ARBA00022840"/>
    </source>
</evidence>
<feature type="domain" description="ABC transporter" evidence="4">
    <location>
        <begin position="3"/>
        <end position="203"/>
    </location>
</feature>
<dbReference type="InterPro" id="IPR027417">
    <property type="entry name" value="P-loop_NTPase"/>
</dbReference>
<dbReference type="SMART" id="SM00382">
    <property type="entry name" value="AAA"/>
    <property type="match status" value="2"/>
</dbReference>
<accession>A0ABV2K8T8</accession>
<proteinExistence type="predicted"/>
<evidence type="ECO:0000256" key="1">
    <source>
        <dbReference type="ARBA" id="ARBA00022741"/>
    </source>
</evidence>
<dbReference type="EMBL" id="JBEPME010000003">
    <property type="protein sequence ID" value="MET3657491.1"/>
    <property type="molecule type" value="Genomic_DNA"/>
</dbReference>
<dbReference type="InterPro" id="IPR032781">
    <property type="entry name" value="ABC_tran_Xtn"/>
</dbReference>
<dbReference type="NCBIfam" id="NF000355">
    <property type="entry name" value="ribo_prot_ABC_F"/>
    <property type="match status" value="1"/>
</dbReference>
<dbReference type="GO" id="GO:0005524">
    <property type="term" value="F:ATP binding"/>
    <property type="evidence" value="ECO:0007669"/>
    <property type="project" value="UniProtKB-KW"/>
</dbReference>
<dbReference type="InterPro" id="IPR003439">
    <property type="entry name" value="ABC_transporter-like_ATP-bd"/>
</dbReference>
<keyword evidence="6" id="KW-1185">Reference proteome</keyword>